<dbReference type="AlphaFoldDB" id="A0A6A5ZN69"/>
<evidence type="ECO:0000313" key="3">
    <source>
        <dbReference type="Proteomes" id="UP000799770"/>
    </source>
</evidence>
<organism evidence="2 3">
    <name type="scientific">Lophiotrema nucula</name>
    <dbReference type="NCBI Taxonomy" id="690887"/>
    <lineage>
        <taxon>Eukaryota</taxon>
        <taxon>Fungi</taxon>
        <taxon>Dikarya</taxon>
        <taxon>Ascomycota</taxon>
        <taxon>Pezizomycotina</taxon>
        <taxon>Dothideomycetes</taxon>
        <taxon>Pleosporomycetidae</taxon>
        <taxon>Pleosporales</taxon>
        <taxon>Lophiotremataceae</taxon>
        <taxon>Lophiotrema</taxon>
    </lineage>
</organism>
<gene>
    <name evidence="2" type="ORF">BDV96DRAFT_641513</name>
</gene>
<protein>
    <submittedName>
        <fullName evidence="2">Uncharacterized protein</fullName>
    </submittedName>
</protein>
<keyword evidence="3" id="KW-1185">Reference proteome</keyword>
<dbReference type="Proteomes" id="UP000799770">
    <property type="component" value="Unassembled WGS sequence"/>
</dbReference>
<reference evidence="2" key="1">
    <citation type="journal article" date="2020" name="Stud. Mycol.">
        <title>101 Dothideomycetes genomes: a test case for predicting lifestyles and emergence of pathogens.</title>
        <authorList>
            <person name="Haridas S."/>
            <person name="Albert R."/>
            <person name="Binder M."/>
            <person name="Bloem J."/>
            <person name="Labutti K."/>
            <person name="Salamov A."/>
            <person name="Andreopoulos B."/>
            <person name="Baker S."/>
            <person name="Barry K."/>
            <person name="Bills G."/>
            <person name="Bluhm B."/>
            <person name="Cannon C."/>
            <person name="Castanera R."/>
            <person name="Culley D."/>
            <person name="Daum C."/>
            <person name="Ezra D."/>
            <person name="Gonzalez J."/>
            <person name="Henrissat B."/>
            <person name="Kuo A."/>
            <person name="Liang C."/>
            <person name="Lipzen A."/>
            <person name="Lutzoni F."/>
            <person name="Magnuson J."/>
            <person name="Mondo S."/>
            <person name="Nolan M."/>
            <person name="Ohm R."/>
            <person name="Pangilinan J."/>
            <person name="Park H.-J."/>
            <person name="Ramirez L."/>
            <person name="Alfaro M."/>
            <person name="Sun H."/>
            <person name="Tritt A."/>
            <person name="Yoshinaga Y."/>
            <person name="Zwiers L.-H."/>
            <person name="Turgeon B."/>
            <person name="Goodwin S."/>
            <person name="Spatafora J."/>
            <person name="Crous P."/>
            <person name="Grigoriev I."/>
        </authorList>
    </citation>
    <scope>NUCLEOTIDE SEQUENCE</scope>
    <source>
        <strain evidence="2">CBS 627.86</strain>
    </source>
</reference>
<name>A0A6A5ZN69_9PLEO</name>
<feature type="compositionally biased region" description="Basic and acidic residues" evidence="1">
    <location>
        <begin position="104"/>
        <end position="128"/>
    </location>
</feature>
<dbReference type="EMBL" id="ML977313">
    <property type="protein sequence ID" value="KAF2120859.1"/>
    <property type="molecule type" value="Genomic_DNA"/>
</dbReference>
<evidence type="ECO:0000256" key="1">
    <source>
        <dbReference type="SAM" id="MobiDB-lite"/>
    </source>
</evidence>
<proteinExistence type="predicted"/>
<evidence type="ECO:0000313" key="2">
    <source>
        <dbReference type="EMBL" id="KAF2120859.1"/>
    </source>
</evidence>
<dbReference type="OrthoDB" id="3799837at2759"/>
<feature type="region of interest" description="Disordered" evidence="1">
    <location>
        <begin position="94"/>
        <end position="128"/>
    </location>
</feature>
<accession>A0A6A5ZN69</accession>
<sequence>MDRRDAATIKDLKDLIIPQLRALYGPKNPTLHTLDIIITRRRNPTHMTYTAQAIAYTSPAPKSFSEWKLLVQSEPCREVLRAVESLWGIVENKMEEDVPGESKMSSDESASVKEKEKKESPKERVELRKKGIMKEGHTWFGLKGVSVEHAVDGATTM</sequence>